<reference evidence="2" key="1">
    <citation type="journal article" date="2022" name="Mol. Ecol. Resour.">
        <title>The genomes of chicory, endive, great burdock and yacon provide insights into Asteraceae palaeo-polyploidization history and plant inulin production.</title>
        <authorList>
            <person name="Fan W."/>
            <person name="Wang S."/>
            <person name="Wang H."/>
            <person name="Wang A."/>
            <person name="Jiang F."/>
            <person name="Liu H."/>
            <person name="Zhao H."/>
            <person name="Xu D."/>
            <person name="Zhang Y."/>
        </authorList>
    </citation>
    <scope>NUCLEOTIDE SEQUENCE [LARGE SCALE GENOMIC DNA]</scope>
    <source>
        <strain evidence="2">cv. Niubang</strain>
    </source>
</reference>
<evidence type="ECO:0000313" key="2">
    <source>
        <dbReference type="Proteomes" id="UP001055879"/>
    </source>
</evidence>
<proteinExistence type="predicted"/>
<sequence length="122" mass="12886">MASPSPSSSPSPAASPSPSPSFIVDGNLLQLFFSIYFPPEETKGLVKGGSTTGRSTQMMNIKKVKKVKASVLFFMKLSVVFRVLDVDKSLSGGRTSATSALNTAGYGDEVITLCESMDNGRT</sequence>
<organism evidence="1 2">
    <name type="scientific">Arctium lappa</name>
    <name type="common">Greater burdock</name>
    <name type="synonym">Lappa major</name>
    <dbReference type="NCBI Taxonomy" id="4217"/>
    <lineage>
        <taxon>Eukaryota</taxon>
        <taxon>Viridiplantae</taxon>
        <taxon>Streptophyta</taxon>
        <taxon>Embryophyta</taxon>
        <taxon>Tracheophyta</taxon>
        <taxon>Spermatophyta</taxon>
        <taxon>Magnoliopsida</taxon>
        <taxon>eudicotyledons</taxon>
        <taxon>Gunneridae</taxon>
        <taxon>Pentapetalae</taxon>
        <taxon>asterids</taxon>
        <taxon>campanulids</taxon>
        <taxon>Asterales</taxon>
        <taxon>Asteraceae</taxon>
        <taxon>Carduoideae</taxon>
        <taxon>Cardueae</taxon>
        <taxon>Arctiinae</taxon>
        <taxon>Arctium</taxon>
    </lineage>
</organism>
<keyword evidence="2" id="KW-1185">Reference proteome</keyword>
<accession>A0ACB8XQ27</accession>
<reference evidence="1 2" key="2">
    <citation type="journal article" date="2022" name="Mol. Ecol. Resour.">
        <title>The genomes of chicory, endive, great burdock and yacon provide insights into Asteraceae paleo-polyploidization history and plant inulin production.</title>
        <authorList>
            <person name="Fan W."/>
            <person name="Wang S."/>
            <person name="Wang H."/>
            <person name="Wang A."/>
            <person name="Jiang F."/>
            <person name="Liu H."/>
            <person name="Zhao H."/>
            <person name="Xu D."/>
            <person name="Zhang Y."/>
        </authorList>
    </citation>
    <scope>NUCLEOTIDE SEQUENCE [LARGE SCALE GENOMIC DNA]</scope>
    <source>
        <strain evidence="2">cv. Niubang</strain>
    </source>
</reference>
<dbReference type="EMBL" id="CM042061">
    <property type="protein sequence ID" value="KAI3672464.1"/>
    <property type="molecule type" value="Genomic_DNA"/>
</dbReference>
<gene>
    <name evidence="1" type="ORF">L6452_38552</name>
</gene>
<dbReference type="Proteomes" id="UP001055879">
    <property type="component" value="Linkage Group LG15"/>
</dbReference>
<evidence type="ECO:0000313" key="1">
    <source>
        <dbReference type="EMBL" id="KAI3672464.1"/>
    </source>
</evidence>
<protein>
    <submittedName>
        <fullName evidence="1">Uncharacterized protein</fullName>
    </submittedName>
</protein>
<name>A0ACB8XQ27_ARCLA</name>
<comment type="caution">
    <text evidence="1">The sequence shown here is derived from an EMBL/GenBank/DDBJ whole genome shotgun (WGS) entry which is preliminary data.</text>
</comment>